<dbReference type="InterPro" id="IPR016024">
    <property type="entry name" value="ARM-type_fold"/>
</dbReference>
<name>A0ABU4MIS1_9ACTN</name>
<protein>
    <recommendedName>
        <fullName evidence="4">Tape measure protein</fullName>
    </recommendedName>
</protein>
<dbReference type="Gene3D" id="1.25.10.10">
    <property type="entry name" value="Leucine-rich Repeat Variant"/>
    <property type="match status" value="1"/>
</dbReference>
<dbReference type="InterPro" id="IPR011989">
    <property type="entry name" value="ARM-like"/>
</dbReference>
<dbReference type="SUPFAM" id="SSF48371">
    <property type="entry name" value="ARM repeat"/>
    <property type="match status" value="1"/>
</dbReference>
<reference evidence="2 3" key="1">
    <citation type="journal article" date="2023" name="Microb. Genom.">
        <title>Mesoterricola silvestris gen. nov., sp. nov., Mesoterricola sediminis sp. nov., Geothrix oryzae sp. nov., Geothrix edaphica sp. nov., Geothrix rubra sp. nov., and Geothrix limicola sp. nov., six novel members of Acidobacteriota isolated from soils.</title>
        <authorList>
            <person name="Weisberg A.J."/>
            <person name="Pearce E."/>
            <person name="Kramer C.G."/>
            <person name="Chang J.H."/>
            <person name="Clarke C.R."/>
        </authorList>
    </citation>
    <scope>NUCLEOTIDE SEQUENCE [LARGE SCALE GENOMIC DNA]</scope>
    <source>
        <strain evidence="2 3">NE20-4-1</strain>
    </source>
</reference>
<organism evidence="2 3">
    <name type="scientific">Streptomyces caniscabiei</name>
    <dbReference type="NCBI Taxonomy" id="2746961"/>
    <lineage>
        <taxon>Bacteria</taxon>
        <taxon>Bacillati</taxon>
        <taxon>Actinomycetota</taxon>
        <taxon>Actinomycetes</taxon>
        <taxon>Kitasatosporales</taxon>
        <taxon>Streptomycetaceae</taxon>
        <taxon>Streptomyces</taxon>
    </lineage>
</organism>
<sequence length="1145" mass="115941">MRDVRGRFVSESAAINRAVTNNTPTLTVNTGPATTALNQFTRDVNGRLRDVQGRFVTSGNTITRTLARSAQGGDRFSFSLGGLADAAGRAAGVIASVGARVGVLAAGLGAAVPVAAGLVATLANIAPAAGLAATGILAVGTAGAALKVGMVGVDEAFKNAFDPAKAEEFNKALAKLSPNAQSFVLAVRGMKPEFDRLRIDVQDRLFQGLGTTLQSTAKTALPQLSSALRSSAGTFNLMAVDVLRTATGLSGSGALGKALGGATRGFRSLSALPAVLVQGLVQVGAAAAPSFARLAAAGGGAIERLSEQMATAFESGAMQRSIETAISLIGRLVDVAGNVGDIIGSVFKAAETSGGGFIGTLQTITGQIAQTFQSPAVQSALQSLFQTMSTLATTAAPLLGSALGAIAPVLTALGPPVQRLIENLGTALAPIIENLGPVLESAAGAVGALADAVGPLLPVIGNLVASLLPPLVPVIDAIAGAFTGLAPIVTQLGGVLTSVLSPIIAALPAIIDPLVATFTQLTAQILPVVSQLITQLAPTFTQLGVAVGQLFVALGPLLTILGQLISQGLAALLPVLTPIISLVGQLAGMFAGELAMKITTLVIPALNTLTALLQGDFGQAWEHAKTLVSGAVSTVIRTVTALPSQIFTALGTLAGNLRTRATEAGGALLTTMREKISSTVTTVSGLPGRAYSGLASLAGNLRDRASAAGSSLLKTMREKIGDAVEAVKGLPGRARDGLGNLGGYLASAGRDLIAGMIGGVREMAGDLASAATDVVSGAVGAAKSALGISSPSKVFATIGRQTGQGFIKGLTGTRAKISSTAKSIAAAITKAFRGTGSRTDDRLVGLVERGNKRLQSLAKQRDSIAKRIADAQKFSSELASSARTSGGLASIVQQDFFAPSYVEKRLKQSLAQIKAFTTNVAKLQKKGLNKDLLKQILQMGPEAGSQFAASLVGADKATIKRFNSLNSQINSASSKLGKQGADMLYDSGKKAGQGFLTGLKAQQKNIEKLMLSIAKGMQKAIRRALGIKSPSQVMAELGRMTVLGLQGGIARAVPRIDAAMAGVSGAMTSGVPSLGMGGMPALGVGTMRTGTGTGGSVTVVNHIHLTNRGAIGSPHELRTWLTRALEDAGRMGKLPGKLNKAYAVG</sequence>
<proteinExistence type="predicted"/>
<keyword evidence="1" id="KW-1133">Transmembrane helix</keyword>
<dbReference type="Proteomes" id="UP001282474">
    <property type="component" value="Unassembled WGS sequence"/>
</dbReference>
<dbReference type="EMBL" id="JARAWJ010000002">
    <property type="protein sequence ID" value="MDX3036432.1"/>
    <property type="molecule type" value="Genomic_DNA"/>
</dbReference>
<evidence type="ECO:0008006" key="4">
    <source>
        <dbReference type="Google" id="ProtNLM"/>
    </source>
</evidence>
<keyword evidence="1" id="KW-0472">Membrane</keyword>
<keyword evidence="3" id="KW-1185">Reference proteome</keyword>
<feature type="transmembrane region" description="Helical" evidence="1">
    <location>
        <begin position="540"/>
        <end position="562"/>
    </location>
</feature>
<comment type="caution">
    <text evidence="2">The sequence shown here is derived from an EMBL/GenBank/DDBJ whole genome shotgun (WGS) entry which is preliminary data.</text>
</comment>
<keyword evidence="1" id="KW-0812">Transmembrane</keyword>
<feature type="transmembrane region" description="Helical" evidence="1">
    <location>
        <begin position="569"/>
        <end position="591"/>
    </location>
</feature>
<dbReference type="RefSeq" id="WP_319703360.1">
    <property type="nucleotide sequence ID" value="NZ_JARAWJ010000002.1"/>
</dbReference>
<evidence type="ECO:0000313" key="2">
    <source>
        <dbReference type="EMBL" id="MDX3036432.1"/>
    </source>
</evidence>
<evidence type="ECO:0000313" key="3">
    <source>
        <dbReference type="Proteomes" id="UP001282474"/>
    </source>
</evidence>
<accession>A0ABU4MIS1</accession>
<gene>
    <name evidence="2" type="ORF">PV383_04505</name>
</gene>
<evidence type="ECO:0000256" key="1">
    <source>
        <dbReference type="SAM" id="Phobius"/>
    </source>
</evidence>